<proteinExistence type="predicted"/>
<sequence>MRVFFMFLFICSPGGREAGGKRLNEDLTLESLQVWPNPSSRREGQQTLASGTTGRNNLTTFPLLAYSTCPNLSRGLFALTQHTRTTPTTQESPAPIGRLRKHRLLSGCPLTKLLGDWFLAGYFDLVWLSWHASEMKR</sequence>
<evidence type="ECO:0000313" key="2">
    <source>
        <dbReference type="EMBL" id="MPC86366.1"/>
    </source>
</evidence>
<evidence type="ECO:0000256" key="1">
    <source>
        <dbReference type="SAM" id="SignalP"/>
    </source>
</evidence>
<evidence type="ECO:0000313" key="3">
    <source>
        <dbReference type="Proteomes" id="UP000324222"/>
    </source>
</evidence>
<evidence type="ECO:0008006" key="4">
    <source>
        <dbReference type="Google" id="ProtNLM"/>
    </source>
</evidence>
<keyword evidence="3" id="KW-1185">Reference proteome</keyword>
<comment type="caution">
    <text evidence="2">The sequence shown here is derived from an EMBL/GenBank/DDBJ whole genome shotgun (WGS) entry which is preliminary data.</text>
</comment>
<dbReference type="Proteomes" id="UP000324222">
    <property type="component" value="Unassembled WGS sequence"/>
</dbReference>
<dbReference type="EMBL" id="VSRR010071235">
    <property type="protein sequence ID" value="MPC86366.1"/>
    <property type="molecule type" value="Genomic_DNA"/>
</dbReference>
<gene>
    <name evidence="2" type="ORF">E2C01_081191</name>
</gene>
<keyword evidence="1" id="KW-0732">Signal</keyword>
<reference evidence="2 3" key="1">
    <citation type="submission" date="2019-05" db="EMBL/GenBank/DDBJ databases">
        <title>Another draft genome of Portunus trituberculatus and its Hox gene families provides insights of decapod evolution.</title>
        <authorList>
            <person name="Jeong J.-H."/>
            <person name="Song I."/>
            <person name="Kim S."/>
            <person name="Choi T."/>
            <person name="Kim D."/>
            <person name="Ryu S."/>
            <person name="Kim W."/>
        </authorList>
    </citation>
    <scope>NUCLEOTIDE SEQUENCE [LARGE SCALE GENOMIC DNA]</scope>
    <source>
        <tissue evidence="2">Muscle</tissue>
    </source>
</reference>
<name>A0A5B7IXB3_PORTR</name>
<accession>A0A5B7IXB3</accession>
<feature type="signal peptide" evidence="1">
    <location>
        <begin position="1"/>
        <end position="18"/>
    </location>
</feature>
<dbReference type="AlphaFoldDB" id="A0A5B7IXB3"/>
<feature type="chain" id="PRO_5022996050" description="Secreted protein" evidence="1">
    <location>
        <begin position="19"/>
        <end position="137"/>
    </location>
</feature>
<protein>
    <recommendedName>
        <fullName evidence="4">Secreted protein</fullName>
    </recommendedName>
</protein>
<organism evidence="2 3">
    <name type="scientific">Portunus trituberculatus</name>
    <name type="common">Swimming crab</name>
    <name type="synonym">Neptunus trituberculatus</name>
    <dbReference type="NCBI Taxonomy" id="210409"/>
    <lineage>
        <taxon>Eukaryota</taxon>
        <taxon>Metazoa</taxon>
        <taxon>Ecdysozoa</taxon>
        <taxon>Arthropoda</taxon>
        <taxon>Crustacea</taxon>
        <taxon>Multicrustacea</taxon>
        <taxon>Malacostraca</taxon>
        <taxon>Eumalacostraca</taxon>
        <taxon>Eucarida</taxon>
        <taxon>Decapoda</taxon>
        <taxon>Pleocyemata</taxon>
        <taxon>Brachyura</taxon>
        <taxon>Eubrachyura</taxon>
        <taxon>Portunoidea</taxon>
        <taxon>Portunidae</taxon>
        <taxon>Portuninae</taxon>
        <taxon>Portunus</taxon>
    </lineage>
</organism>